<sequence length="78" mass="8114">MPASSLVLVLVAALALVLVAPAPIRTFPVVLVVVVLLVPAGLLCHRPVPTVLQRSLPKALAKLWLPVAARIPAISNAK</sequence>
<feature type="transmembrane region" description="Helical" evidence="1">
    <location>
        <begin position="29"/>
        <end position="48"/>
    </location>
</feature>
<feature type="signal peptide" evidence="2">
    <location>
        <begin position="1"/>
        <end position="21"/>
    </location>
</feature>
<accession>A0A2M4DEU9</accession>
<keyword evidence="1" id="KW-1133">Transmembrane helix</keyword>
<evidence type="ECO:0000313" key="3">
    <source>
        <dbReference type="EMBL" id="MBW76073.1"/>
    </source>
</evidence>
<dbReference type="AlphaFoldDB" id="A0A2M4DEU9"/>
<evidence type="ECO:0008006" key="4">
    <source>
        <dbReference type="Google" id="ProtNLM"/>
    </source>
</evidence>
<keyword evidence="1" id="KW-0472">Membrane</keyword>
<name>A0A2M4DEU9_ANODA</name>
<keyword evidence="2" id="KW-0732">Signal</keyword>
<feature type="chain" id="PRO_5014623777" description="Secreted protein" evidence="2">
    <location>
        <begin position="22"/>
        <end position="78"/>
    </location>
</feature>
<dbReference type="EMBL" id="GGFL01011895">
    <property type="protein sequence ID" value="MBW76073.1"/>
    <property type="molecule type" value="Transcribed_RNA"/>
</dbReference>
<evidence type="ECO:0000256" key="1">
    <source>
        <dbReference type="SAM" id="Phobius"/>
    </source>
</evidence>
<organism evidence="3">
    <name type="scientific">Anopheles darlingi</name>
    <name type="common">Mosquito</name>
    <dbReference type="NCBI Taxonomy" id="43151"/>
    <lineage>
        <taxon>Eukaryota</taxon>
        <taxon>Metazoa</taxon>
        <taxon>Ecdysozoa</taxon>
        <taxon>Arthropoda</taxon>
        <taxon>Hexapoda</taxon>
        <taxon>Insecta</taxon>
        <taxon>Pterygota</taxon>
        <taxon>Neoptera</taxon>
        <taxon>Endopterygota</taxon>
        <taxon>Diptera</taxon>
        <taxon>Nematocera</taxon>
        <taxon>Culicoidea</taxon>
        <taxon>Culicidae</taxon>
        <taxon>Anophelinae</taxon>
        <taxon>Anopheles</taxon>
    </lineage>
</organism>
<reference evidence="3" key="1">
    <citation type="submission" date="2018-01" db="EMBL/GenBank/DDBJ databases">
        <title>An insight into the sialome of Amazonian anophelines.</title>
        <authorList>
            <person name="Ribeiro J.M."/>
            <person name="Scarpassa V."/>
            <person name="Calvo E."/>
        </authorList>
    </citation>
    <scope>NUCLEOTIDE SEQUENCE</scope>
</reference>
<evidence type="ECO:0000256" key="2">
    <source>
        <dbReference type="SAM" id="SignalP"/>
    </source>
</evidence>
<protein>
    <recommendedName>
        <fullName evidence="4">Secreted protein</fullName>
    </recommendedName>
</protein>
<proteinExistence type="predicted"/>
<keyword evidence="1" id="KW-0812">Transmembrane</keyword>